<keyword evidence="1" id="KW-1015">Disulfide bond</keyword>
<dbReference type="PROSITE" id="PS50923">
    <property type="entry name" value="SUSHI"/>
    <property type="match status" value="2"/>
</dbReference>
<evidence type="ECO:0000256" key="2">
    <source>
        <dbReference type="PROSITE-ProRule" id="PRU00302"/>
    </source>
</evidence>
<dbReference type="Pfam" id="PF00754">
    <property type="entry name" value="F5_F8_type_C"/>
    <property type="match status" value="3"/>
</dbReference>
<dbReference type="PROSITE" id="PS50022">
    <property type="entry name" value="FA58C_3"/>
    <property type="match status" value="5"/>
</dbReference>
<dbReference type="SMART" id="SM00032">
    <property type="entry name" value="CCP"/>
    <property type="match status" value="2"/>
</dbReference>
<feature type="domain" description="F5/8 type C" evidence="3">
    <location>
        <begin position="711"/>
        <end position="773"/>
    </location>
</feature>
<dbReference type="CDD" id="cd00033">
    <property type="entry name" value="CCP"/>
    <property type="match status" value="2"/>
</dbReference>
<dbReference type="InterPro" id="IPR022041">
    <property type="entry name" value="Methyltransf_FA"/>
</dbReference>
<gene>
    <name evidence="5" type="ORF">BRAFLDRAFT_67241</name>
</gene>
<dbReference type="InterPro" id="IPR000421">
    <property type="entry name" value="FA58C"/>
</dbReference>
<dbReference type="SUPFAM" id="SSF49785">
    <property type="entry name" value="Galactose-binding domain-like"/>
    <property type="match status" value="7"/>
</dbReference>
<organism>
    <name type="scientific">Branchiostoma floridae</name>
    <name type="common">Florida lancelet</name>
    <name type="synonym">Amphioxus</name>
    <dbReference type="NCBI Taxonomy" id="7739"/>
    <lineage>
        <taxon>Eukaryota</taxon>
        <taxon>Metazoa</taxon>
        <taxon>Chordata</taxon>
        <taxon>Cephalochordata</taxon>
        <taxon>Leptocardii</taxon>
        <taxon>Amphioxiformes</taxon>
        <taxon>Branchiostomatidae</taxon>
        <taxon>Branchiostoma</taxon>
    </lineage>
</organism>
<dbReference type="EMBL" id="GG666617">
    <property type="protein sequence ID" value="EEN48391.1"/>
    <property type="molecule type" value="Genomic_DNA"/>
</dbReference>
<name>C3ZGE7_BRAFL</name>
<dbReference type="Pfam" id="PF12248">
    <property type="entry name" value="Methyltransf_FA"/>
    <property type="match status" value="1"/>
</dbReference>
<evidence type="ECO:0000313" key="5">
    <source>
        <dbReference type="EMBL" id="EEN48391.1"/>
    </source>
</evidence>
<dbReference type="PANTHER" id="PTHR24543">
    <property type="entry name" value="MULTICOPPER OXIDASE-RELATED"/>
    <property type="match status" value="1"/>
</dbReference>
<feature type="domain" description="F5/8 type C" evidence="3">
    <location>
        <begin position="356"/>
        <end position="411"/>
    </location>
</feature>
<feature type="domain" description="F5/8 type C" evidence="3">
    <location>
        <begin position="412"/>
        <end position="455"/>
    </location>
</feature>
<sequence>MGSGAIPDDSITASSIHNPDLAPHLGRLNGHAGGDGWGALVNTIGQWLQVFPGNTDSSTPVTNLLNYTVEARYVRFVVQSWHGHVAMRTEILGCNSTAVFPACPEELGMGSGAIPDGSITASSFHSAGLEPYRGRLNGVDGGGAWVAGINAIGQWLQVFPGNVDSTSLVKNLLDNPVGARYVRFVVQSFYGFPAMRGEILGCNISNEWLAPNVSWVVDSAGTPFAFNGVTYDAEKTLDGDNETWWNPRRTDFNYNNWYITLDLATPYTLTCIAVNNYGDTDHDIAAFMLQKSLFGHRYDWENVVTVTNVQGGTDQRQEFGGFQGTARYWRFVVTGTHSGHQPWIKELNVNGISSACSDPLGMGSGAIPDDSITASSFLGPNVEPYRGRLNGVAGIGGWIAEHNTIGQWLQIFPGNTDQDIPVMNLLDNPVDARYVRFVVQSWHNAIAMKVEILVCNTSVFEWLVQDSSWVRHSTGPPYVNNGVSYDAEKALDGNIGTYWNPPGRDLGSSVPWYIVLDFTAQILTGIAVNNYGDTAHDIAAFTLQKSQVGSPYDWEDVVSVTNVQGGTDRRQEFGGFRETARYWRFLITKTYSRWQPWLRELNFRGISFAECVDPPTQANTTGPVCDSPHLSGENCTYPCAPGYHVIPHDVIIRTCETNGSWTEPDLFCEAAVHQACPHLLGMESGAIPDDSITASSVSHVVNVEPYRGRLNGGGGWVAKYNTVGQWLQVFPGNVDWSLPVTNLLDTPVYARYVRFLPQSWHGQIAMRAEIVGCNTSQVNTTFCSATKHVENGTLTWDLVDVYSSPFIFEVKVNTSGSGSGLIYLYRWGDNTTENQDGYRVELRSGQSRIARNTKDEDITSSEEFRRFWICWSKGGSVGVGRAGEVEPFMNWTDPHPVTDIGRVGFGTWDVPGDFMFHCTRDGFPGVCVDPPTQANTTGPVCDCPYLMGENCTYPCSPGYHVTSGDTITRTCTANGSWTESDFFCQACGHPLGMESGAIPDGSVIASTFRYSESPHFDPYRARLNVIGGGNSWIPEFNIIGQWLQVFPGNDDGSTPVTNLLDNPVDARYVRFVVQSWGRNIAMRVEIVGCNSVGIAINGAVASLKWHRQSIDDSGGLQIKRADIFVTNAVHASFVRRHVLWVRTPSTHFVGQYVAVCLSQSSETVSILCRLRRVVAPKTVPSPKRYCRFVNYEMLADMAGTATIPTDPLHNFAYLHNSVQLLPCFKTLQTLAARRTEPFGGVVKVPQDLTKTMRRKSPFHQRTPNVIVIRPVQIESRLKERQFIPVVLGSPRADGPGCPEFLGLVRMNLTGTDGCPRPFSSTPRFVPS</sequence>
<dbReference type="PROSITE" id="PS01286">
    <property type="entry name" value="FA58C_2"/>
    <property type="match status" value="1"/>
</dbReference>
<reference evidence="5" key="1">
    <citation type="journal article" date="2008" name="Nature">
        <title>The amphioxus genome and the evolution of the chordate karyotype.</title>
        <authorList>
            <consortium name="US DOE Joint Genome Institute (JGI-PGF)"/>
            <person name="Putnam N.H."/>
            <person name="Butts T."/>
            <person name="Ferrier D.E.K."/>
            <person name="Furlong R.F."/>
            <person name="Hellsten U."/>
            <person name="Kawashima T."/>
            <person name="Robinson-Rechavi M."/>
            <person name="Shoguchi E."/>
            <person name="Terry A."/>
            <person name="Yu J.-K."/>
            <person name="Benito-Gutierrez E.L."/>
            <person name="Dubchak I."/>
            <person name="Garcia-Fernandez J."/>
            <person name="Gibson-Brown J.J."/>
            <person name="Grigoriev I.V."/>
            <person name="Horton A.C."/>
            <person name="de Jong P.J."/>
            <person name="Jurka J."/>
            <person name="Kapitonov V.V."/>
            <person name="Kohara Y."/>
            <person name="Kuroki Y."/>
            <person name="Lindquist E."/>
            <person name="Lucas S."/>
            <person name="Osoegawa K."/>
            <person name="Pennacchio L.A."/>
            <person name="Salamov A.A."/>
            <person name="Satou Y."/>
            <person name="Sauka-Spengler T."/>
            <person name="Schmutz J."/>
            <person name="Shin-I T."/>
            <person name="Toyoda A."/>
            <person name="Bronner-Fraser M."/>
            <person name="Fujiyama A."/>
            <person name="Holland L.Z."/>
            <person name="Holland P.W.H."/>
            <person name="Satoh N."/>
            <person name="Rokhsar D.S."/>
        </authorList>
    </citation>
    <scope>NUCLEOTIDE SEQUENCE [LARGE SCALE GENOMIC DNA]</scope>
    <source>
        <strain evidence="5">S238N-H82</strain>
        <tissue evidence="5">Testes</tissue>
    </source>
</reference>
<feature type="domain" description="F5/8 type C" evidence="3">
    <location>
        <begin position="1029"/>
        <end position="1089"/>
    </location>
</feature>
<dbReference type="Gene3D" id="2.60.120.260">
    <property type="entry name" value="Galactose-binding domain-like"/>
    <property type="match status" value="12"/>
</dbReference>
<feature type="domain" description="F5/8 type C" evidence="3">
    <location>
        <begin position="1"/>
        <end position="202"/>
    </location>
</feature>
<dbReference type="InParanoid" id="C3ZGE7"/>
<accession>C3ZGE7</accession>
<dbReference type="eggNOG" id="ENOG502QVK3">
    <property type="taxonomic scope" value="Eukaryota"/>
</dbReference>
<dbReference type="Pfam" id="PF00084">
    <property type="entry name" value="Sushi"/>
    <property type="match status" value="2"/>
</dbReference>
<dbReference type="InterPro" id="IPR008979">
    <property type="entry name" value="Galactose-bd-like_sf"/>
</dbReference>
<keyword evidence="2" id="KW-0768">Sushi</keyword>
<dbReference type="SUPFAM" id="SSF57535">
    <property type="entry name" value="Complement control module/SCR domain"/>
    <property type="match status" value="2"/>
</dbReference>
<evidence type="ECO:0000256" key="1">
    <source>
        <dbReference type="ARBA" id="ARBA00023157"/>
    </source>
</evidence>
<dbReference type="InterPro" id="IPR000436">
    <property type="entry name" value="Sushi_SCR_CCP_dom"/>
</dbReference>
<dbReference type="CDD" id="cd00057">
    <property type="entry name" value="FA58C"/>
    <property type="match status" value="1"/>
</dbReference>
<dbReference type="PANTHER" id="PTHR24543:SF291">
    <property type="entry name" value="SMOKE ALARM, ISOFORM D"/>
    <property type="match status" value="1"/>
</dbReference>
<evidence type="ECO:0000259" key="3">
    <source>
        <dbReference type="PROSITE" id="PS50022"/>
    </source>
</evidence>
<feature type="domain" description="Sushi" evidence="4">
    <location>
        <begin position="609"/>
        <end position="670"/>
    </location>
</feature>
<evidence type="ECO:0008006" key="6">
    <source>
        <dbReference type="Google" id="ProtNLM"/>
    </source>
</evidence>
<dbReference type="Gene3D" id="2.10.70.10">
    <property type="entry name" value="Complement Module, domain 1"/>
    <property type="match status" value="2"/>
</dbReference>
<feature type="domain" description="Sushi" evidence="4">
    <location>
        <begin position="925"/>
        <end position="986"/>
    </location>
</feature>
<proteinExistence type="predicted"/>
<dbReference type="InterPro" id="IPR035976">
    <property type="entry name" value="Sushi/SCR/CCP_sf"/>
</dbReference>
<comment type="caution">
    <text evidence="2">Lacks conserved residue(s) required for the propagation of feature annotation.</text>
</comment>
<evidence type="ECO:0000259" key="4">
    <source>
        <dbReference type="PROSITE" id="PS50923"/>
    </source>
</evidence>
<protein>
    <recommendedName>
        <fullName evidence="6">Sushi domain-containing protein</fullName>
    </recommendedName>
</protein>
<dbReference type="SMART" id="SM00231">
    <property type="entry name" value="FA58C"/>
    <property type="match status" value="5"/>
</dbReference>